<dbReference type="InterPro" id="IPR032816">
    <property type="entry name" value="VTT_dom"/>
</dbReference>
<name>A0A0W0VSI7_9GAMM</name>
<keyword evidence="3 6" id="KW-0812">Transmembrane</keyword>
<evidence type="ECO:0000256" key="5">
    <source>
        <dbReference type="ARBA" id="ARBA00023136"/>
    </source>
</evidence>
<evidence type="ECO:0000259" key="7">
    <source>
        <dbReference type="Pfam" id="PF09335"/>
    </source>
</evidence>
<organism evidence="8 9">
    <name type="scientific">Legionella londiniensis</name>
    <dbReference type="NCBI Taxonomy" id="45068"/>
    <lineage>
        <taxon>Bacteria</taxon>
        <taxon>Pseudomonadati</taxon>
        <taxon>Pseudomonadota</taxon>
        <taxon>Gammaproteobacteria</taxon>
        <taxon>Legionellales</taxon>
        <taxon>Legionellaceae</taxon>
        <taxon>Legionella</taxon>
    </lineage>
</organism>
<keyword evidence="4 6" id="KW-1133">Transmembrane helix</keyword>
<keyword evidence="2 6" id="KW-1003">Cell membrane</keyword>
<feature type="transmembrane region" description="Helical" evidence="6">
    <location>
        <begin position="7"/>
        <end position="30"/>
    </location>
</feature>
<dbReference type="EMBL" id="LNYK01000003">
    <property type="protein sequence ID" value="KTD22925.1"/>
    <property type="molecule type" value="Genomic_DNA"/>
</dbReference>
<dbReference type="STRING" id="45068.Llon_0315"/>
<dbReference type="PANTHER" id="PTHR12677">
    <property type="entry name" value="GOLGI APPARATUS MEMBRANE PROTEIN TVP38-RELATED"/>
    <property type="match status" value="1"/>
</dbReference>
<comment type="subcellular location">
    <subcellularLocation>
        <location evidence="1 6">Cell membrane</location>
        <topology evidence="1 6">Multi-pass membrane protein</topology>
    </subcellularLocation>
</comment>
<dbReference type="GO" id="GO:0005886">
    <property type="term" value="C:plasma membrane"/>
    <property type="evidence" value="ECO:0007669"/>
    <property type="project" value="UniProtKB-SubCell"/>
</dbReference>
<feature type="transmembrane region" description="Helical" evidence="6">
    <location>
        <begin position="208"/>
        <end position="225"/>
    </location>
</feature>
<dbReference type="PANTHER" id="PTHR12677:SF59">
    <property type="entry name" value="GOLGI APPARATUS MEMBRANE PROTEIN TVP38-RELATED"/>
    <property type="match status" value="1"/>
</dbReference>
<evidence type="ECO:0000256" key="3">
    <source>
        <dbReference type="ARBA" id="ARBA00022692"/>
    </source>
</evidence>
<gene>
    <name evidence="8" type="ORF">Llon_0315</name>
</gene>
<reference evidence="8 9" key="1">
    <citation type="submission" date="2015-11" db="EMBL/GenBank/DDBJ databases">
        <title>Genomic analysis of 38 Legionella species identifies large and diverse effector repertoires.</title>
        <authorList>
            <person name="Burstein D."/>
            <person name="Amaro F."/>
            <person name="Zusman T."/>
            <person name="Lifshitz Z."/>
            <person name="Cohen O."/>
            <person name="Gilbert J.A."/>
            <person name="Pupko T."/>
            <person name="Shuman H.A."/>
            <person name="Segal G."/>
        </authorList>
    </citation>
    <scope>NUCLEOTIDE SEQUENCE [LARGE SCALE GENOMIC DNA]</scope>
    <source>
        <strain evidence="8 9">ATCC 49505</strain>
    </source>
</reference>
<sequence>MTEQIRRWGLLVMLLVILGLFFHFRLYRYLSFESLKMHRELLLSWMERNFLEVFLSFMVIYVLSVAASVPGATLLTITSGFLFGPILGMFAVMVSATIGAFIIFLAVDLAFRDWVAQKAVKWLRKMEKGFQENAFSYLLFLRLIPLFPFWALNIVPALLGMRKSTYILATFLGIIPGSFVYVMVGNGLGHALDEHKKPRLDIIYDPKILLPILALAFLSILPTLYKKIFKKKQGRAS</sequence>
<dbReference type="InterPro" id="IPR015414">
    <property type="entry name" value="TMEM64"/>
</dbReference>
<feature type="transmembrane region" description="Helical" evidence="6">
    <location>
        <begin position="50"/>
        <end position="69"/>
    </location>
</feature>
<feature type="transmembrane region" description="Helical" evidence="6">
    <location>
        <begin position="134"/>
        <end position="159"/>
    </location>
</feature>
<proteinExistence type="inferred from homology"/>
<comment type="similarity">
    <text evidence="6">Belongs to the TVP38/TMEM64 family.</text>
</comment>
<dbReference type="AlphaFoldDB" id="A0A0W0VSI7"/>
<evidence type="ECO:0000256" key="6">
    <source>
        <dbReference type="RuleBase" id="RU366058"/>
    </source>
</evidence>
<evidence type="ECO:0000256" key="4">
    <source>
        <dbReference type="ARBA" id="ARBA00022989"/>
    </source>
</evidence>
<dbReference type="PATRIC" id="fig|45068.5.peg.335"/>
<evidence type="ECO:0000256" key="1">
    <source>
        <dbReference type="ARBA" id="ARBA00004651"/>
    </source>
</evidence>
<accession>A0A0W0VSI7</accession>
<evidence type="ECO:0000313" key="9">
    <source>
        <dbReference type="Proteomes" id="UP000054997"/>
    </source>
</evidence>
<feature type="transmembrane region" description="Helical" evidence="6">
    <location>
        <begin position="166"/>
        <end position="188"/>
    </location>
</feature>
<keyword evidence="5 6" id="KW-0472">Membrane</keyword>
<evidence type="ECO:0000256" key="2">
    <source>
        <dbReference type="ARBA" id="ARBA00022475"/>
    </source>
</evidence>
<feature type="transmembrane region" description="Helical" evidence="6">
    <location>
        <begin position="81"/>
        <end position="107"/>
    </location>
</feature>
<feature type="domain" description="VTT" evidence="7">
    <location>
        <begin position="70"/>
        <end position="186"/>
    </location>
</feature>
<keyword evidence="9" id="KW-1185">Reference proteome</keyword>
<dbReference type="Pfam" id="PF09335">
    <property type="entry name" value="VTT_dom"/>
    <property type="match status" value="1"/>
</dbReference>
<dbReference type="RefSeq" id="WP_237758234.1">
    <property type="nucleotide sequence ID" value="NZ_CAAAHZ010000004.1"/>
</dbReference>
<dbReference type="Proteomes" id="UP000054997">
    <property type="component" value="Unassembled WGS sequence"/>
</dbReference>
<protein>
    <recommendedName>
        <fullName evidence="6">TVP38/TMEM64 family membrane protein</fullName>
    </recommendedName>
</protein>
<comment type="caution">
    <text evidence="8">The sequence shown here is derived from an EMBL/GenBank/DDBJ whole genome shotgun (WGS) entry which is preliminary data.</text>
</comment>
<evidence type="ECO:0000313" key="8">
    <source>
        <dbReference type="EMBL" id="KTD22925.1"/>
    </source>
</evidence>